<dbReference type="OMA" id="HYNRDAY"/>
<dbReference type="eggNOG" id="ENOG502TI4F">
    <property type="taxonomic scope" value="Eukaryota"/>
</dbReference>
<feature type="transmembrane region" description="Helical" evidence="1">
    <location>
        <begin position="53"/>
        <end position="73"/>
    </location>
</feature>
<accession>G0MK63</accession>
<organism evidence="3">
    <name type="scientific">Caenorhabditis brenneri</name>
    <name type="common">Nematode worm</name>
    <dbReference type="NCBI Taxonomy" id="135651"/>
    <lineage>
        <taxon>Eukaryota</taxon>
        <taxon>Metazoa</taxon>
        <taxon>Ecdysozoa</taxon>
        <taxon>Nematoda</taxon>
        <taxon>Chromadorea</taxon>
        <taxon>Rhabditida</taxon>
        <taxon>Rhabditina</taxon>
        <taxon>Rhabditomorpha</taxon>
        <taxon>Rhabditoidea</taxon>
        <taxon>Rhabditidae</taxon>
        <taxon>Peloderinae</taxon>
        <taxon>Caenorhabditis</taxon>
    </lineage>
</organism>
<evidence type="ECO:0000313" key="3">
    <source>
        <dbReference type="Proteomes" id="UP000008068"/>
    </source>
</evidence>
<dbReference type="FunCoup" id="G0MK63">
    <property type="interactions" value="1899"/>
</dbReference>
<dbReference type="InterPro" id="IPR035321">
    <property type="entry name" value="DUF5373"/>
</dbReference>
<keyword evidence="1" id="KW-0812">Transmembrane</keyword>
<feature type="transmembrane region" description="Helical" evidence="1">
    <location>
        <begin position="85"/>
        <end position="111"/>
    </location>
</feature>
<keyword evidence="3" id="KW-1185">Reference proteome</keyword>
<feature type="transmembrane region" description="Helical" evidence="1">
    <location>
        <begin position="27"/>
        <end position="47"/>
    </location>
</feature>
<reference evidence="3" key="1">
    <citation type="submission" date="2011-07" db="EMBL/GenBank/DDBJ databases">
        <authorList>
            <consortium name="Caenorhabditis brenneri Sequencing and Analysis Consortium"/>
            <person name="Wilson R.K."/>
        </authorList>
    </citation>
    <scope>NUCLEOTIDE SEQUENCE [LARGE SCALE GENOMIC DNA]</scope>
    <source>
        <strain evidence="3">PB2801</strain>
    </source>
</reference>
<dbReference type="Pfam" id="PF17343">
    <property type="entry name" value="DUF5373"/>
    <property type="match status" value="1"/>
</dbReference>
<sequence>MVKFYDPNQPEQFLEVPKLCGVFPIKVLVLAMQFIVMLFQIACLCVFDSSKTIIFFQITSIVLNAFTFAAFIVENKILIRTHYYAAAIFTIVPIGFVLFSIILMFDVIFFGNRLLTASPFESTFYLIAGILVLCAYIFYITMCRRLIKAFDRQPEDLPELDTTQGLFTFNRDAYDGAERVKLIYPEV</sequence>
<evidence type="ECO:0000256" key="1">
    <source>
        <dbReference type="SAM" id="Phobius"/>
    </source>
</evidence>
<keyword evidence="1" id="KW-1133">Transmembrane helix</keyword>
<protein>
    <submittedName>
        <fullName evidence="2">Uncharacterized protein</fullName>
    </submittedName>
</protein>
<dbReference type="OrthoDB" id="5805950at2759"/>
<dbReference type="HOGENOM" id="CLU_1448919_0_0_1"/>
<keyword evidence="1" id="KW-0472">Membrane</keyword>
<dbReference type="EMBL" id="GL379798">
    <property type="protein sequence ID" value="EGT33554.1"/>
    <property type="molecule type" value="Genomic_DNA"/>
</dbReference>
<name>G0MK63_CAEBE</name>
<dbReference type="Proteomes" id="UP000008068">
    <property type="component" value="Unassembled WGS sequence"/>
</dbReference>
<dbReference type="AlphaFoldDB" id="G0MK63"/>
<dbReference type="InParanoid" id="G0MK63"/>
<gene>
    <name evidence="2" type="ORF">CAEBREN_01269</name>
</gene>
<feature type="transmembrane region" description="Helical" evidence="1">
    <location>
        <begin position="123"/>
        <end position="142"/>
    </location>
</feature>
<evidence type="ECO:0000313" key="2">
    <source>
        <dbReference type="EMBL" id="EGT33554.1"/>
    </source>
</evidence>
<proteinExistence type="predicted"/>